<dbReference type="PANTHER" id="PTHR36124:SF1">
    <property type="entry name" value="ER-BOUND OXYGENASE MPAB_MPAB'_RUBBER OXYGENASE CATALYTIC DOMAIN-CONTAINING PROTEIN"/>
    <property type="match status" value="1"/>
</dbReference>
<organism evidence="1 2">
    <name type="scientific">Cadophora malorum</name>
    <dbReference type="NCBI Taxonomy" id="108018"/>
    <lineage>
        <taxon>Eukaryota</taxon>
        <taxon>Fungi</taxon>
        <taxon>Dikarya</taxon>
        <taxon>Ascomycota</taxon>
        <taxon>Pezizomycotina</taxon>
        <taxon>Leotiomycetes</taxon>
        <taxon>Helotiales</taxon>
        <taxon>Ploettnerulaceae</taxon>
        <taxon>Cadophora</taxon>
    </lineage>
</organism>
<evidence type="ECO:0000313" key="2">
    <source>
        <dbReference type="Proteomes" id="UP000664132"/>
    </source>
</evidence>
<accession>A0A8H7W859</accession>
<reference evidence="1" key="1">
    <citation type="submission" date="2021-02" db="EMBL/GenBank/DDBJ databases">
        <title>Genome sequence Cadophora malorum strain M34.</title>
        <authorList>
            <person name="Stefanovic E."/>
            <person name="Vu D."/>
            <person name="Scully C."/>
            <person name="Dijksterhuis J."/>
            <person name="Roader J."/>
            <person name="Houbraken J."/>
        </authorList>
    </citation>
    <scope>NUCLEOTIDE SEQUENCE</scope>
    <source>
        <strain evidence="1">M34</strain>
    </source>
</reference>
<dbReference type="Proteomes" id="UP000664132">
    <property type="component" value="Unassembled WGS sequence"/>
</dbReference>
<dbReference type="GO" id="GO:0016491">
    <property type="term" value="F:oxidoreductase activity"/>
    <property type="evidence" value="ECO:0007669"/>
    <property type="project" value="InterPro"/>
</dbReference>
<dbReference type="InterPro" id="IPR046366">
    <property type="entry name" value="MPAB"/>
</dbReference>
<sequence>MVPNVSNKKVADATLYHIVWKLPARFKAVGEKIVAAILEDKLREAMMITRPPQSYFTFIRRFVAVRKFFLLRLSLPRRKPKNRLPVATSSGRMLAKKYTISPWYVKPTFRNRWGFGAWKTWLKGGILPGDEGDKYFPQGFVASELGPNALRHFGKEKMEAERQRLEAELNSERGKCPFFRTSD</sequence>
<dbReference type="OrthoDB" id="545169at2759"/>
<evidence type="ECO:0000313" key="1">
    <source>
        <dbReference type="EMBL" id="KAG4415858.1"/>
    </source>
</evidence>
<comment type="caution">
    <text evidence="1">The sequence shown here is derived from an EMBL/GenBank/DDBJ whole genome shotgun (WGS) entry which is preliminary data.</text>
</comment>
<keyword evidence="2" id="KW-1185">Reference proteome</keyword>
<proteinExistence type="predicted"/>
<gene>
    <name evidence="1" type="ORF">IFR04_010985</name>
</gene>
<dbReference type="AlphaFoldDB" id="A0A8H7W859"/>
<name>A0A8H7W859_9HELO</name>
<dbReference type="PANTHER" id="PTHR36124">
    <property type="match status" value="1"/>
</dbReference>
<protein>
    <submittedName>
        <fullName evidence="1">Uncharacterized protein</fullName>
    </submittedName>
</protein>
<dbReference type="EMBL" id="JAFJYH010000205">
    <property type="protein sequence ID" value="KAG4415858.1"/>
    <property type="molecule type" value="Genomic_DNA"/>
</dbReference>